<evidence type="ECO:0000313" key="11">
    <source>
        <dbReference type="Proteomes" id="UP000450676"/>
    </source>
</evidence>
<dbReference type="SUPFAM" id="SSF52025">
    <property type="entry name" value="PA domain"/>
    <property type="match status" value="1"/>
</dbReference>
<evidence type="ECO:0000256" key="3">
    <source>
        <dbReference type="ARBA" id="ARBA00022723"/>
    </source>
</evidence>
<feature type="signal peptide" evidence="8">
    <location>
        <begin position="1"/>
        <end position="18"/>
    </location>
</feature>
<keyword evidence="2" id="KW-0645">Protease</keyword>
<dbReference type="GO" id="GO:0046872">
    <property type="term" value="F:metal ion binding"/>
    <property type="evidence" value="ECO:0007669"/>
    <property type="project" value="UniProtKB-KW"/>
</dbReference>
<dbReference type="RefSeq" id="WP_161074342.1">
    <property type="nucleotide sequence ID" value="NZ_WWCU01000031.1"/>
</dbReference>
<reference evidence="10 11" key="1">
    <citation type="submission" date="2019-12" db="EMBL/GenBank/DDBJ databases">
        <title>Novel species isolated from a subtropical stream in China.</title>
        <authorList>
            <person name="Lu H."/>
        </authorList>
    </citation>
    <scope>NUCLEOTIDE SEQUENCE [LARGE SCALE GENOMIC DNA]</scope>
    <source>
        <strain evidence="10 11">FT127W</strain>
    </source>
</reference>
<keyword evidence="6" id="KW-0862">Zinc</keyword>
<dbReference type="Gene3D" id="3.50.30.30">
    <property type="match status" value="1"/>
</dbReference>
<evidence type="ECO:0000256" key="8">
    <source>
        <dbReference type="SAM" id="SignalP"/>
    </source>
</evidence>
<protein>
    <submittedName>
        <fullName evidence="10">M20/M25/M40 family metallo-hydrolase</fullName>
    </submittedName>
</protein>
<feature type="chain" id="PRO_5031456615" evidence="8">
    <location>
        <begin position="19"/>
        <end position="559"/>
    </location>
</feature>
<dbReference type="EMBL" id="WWCU01000031">
    <property type="protein sequence ID" value="MYN10046.1"/>
    <property type="molecule type" value="Genomic_DNA"/>
</dbReference>
<dbReference type="PANTHER" id="PTHR12147:SF56">
    <property type="entry name" value="AMINOPEPTIDASE YDR415C-RELATED"/>
    <property type="match status" value="1"/>
</dbReference>
<dbReference type="GO" id="GO:0006508">
    <property type="term" value="P:proteolysis"/>
    <property type="evidence" value="ECO:0007669"/>
    <property type="project" value="UniProtKB-KW"/>
</dbReference>
<feature type="region of interest" description="Disordered" evidence="7">
    <location>
        <begin position="538"/>
        <end position="559"/>
    </location>
</feature>
<evidence type="ECO:0000256" key="2">
    <source>
        <dbReference type="ARBA" id="ARBA00022670"/>
    </source>
</evidence>
<organism evidence="10 11">
    <name type="scientific">Pseudoduganella aquatica</name>
    <dbReference type="NCBI Taxonomy" id="2660641"/>
    <lineage>
        <taxon>Bacteria</taxon>
        <taxon>Pseudomonadati</taxon>
        <taxon>Pseudomonadota</taxon>
        <taxon>Betaproteobacteria</taxon>
        <taxon>Burkholderiales</taxon>
        <taxon>Oxalobacteraceae</taxon>
        <taxon>Telluria group</taxon>
        <taxon>Pseudoduganella</taxon>
    </lineage>
</organism>
<dbReference type="InterPro" id="IPR007484">
    <property type="entry name" value="Peptidase_M28"/>
</dbReference>
<proteinExistence type="predicted"/>
<evidence type="ECO:0000313" key="10">
    <source>
        <dbReference type="EMBL" id="MYN10046.1"/>
    </source>
</evidence>
<keyword evidence="3" id="KW-0479">Metal-binding</keyword>
<dbReference type="GO" id="GO:0008235">
    <property type="term" value="F:metalloexopeptidase activity"/>
    <property type="evidence" value="ECO:0007669"/>
    <property type="project" value="InterPro"/>
</dbReference>
<dbReference type="Pfam" id="PF04389">
    <property type="entry name" value="Peptidase_M28"/>
    <property type="match status" value="1"/>
</dbReference>
<dbReference type="Gene3D" id="3.40.630.10">
    <property type="entry name" value="Zn peptidases"/>
    <property type="match status" value="1"/>
</dbReference>
<evidence type="ECO:0000256" key="7">
    <source>
        <dbReference type="SAM" id="MobiDB-lite"/>
    </source>
</evidence>
<keyword evidence="5 10" id="KW-0378">Hydrolase</keyword>
<evidence type="ECO:0000256" key="4">
    <source>
        <dbReference type="ARBA" id="ARBA00022729"/>
    </source>
</evidence>
<evidence type="ECO:0000256" key="6">
    <source>
        <dbReference type="ARBA" id="ARBA00022833"/>
    </source>
</evidence>
<name>A0A7X4KQ91_9BURK</name>
<accession>A0A7X4KQ91</accession>
<evidence type="ECO:0000256" key="1">
    <source>
        <dbReference type="ARBA" id="ARBA00022438"/>
    </source>
</evidence>
<sequence>MKKMSSLAFALLSGTAAAAPQPAPQAQPQRKIDGASMLRHIKALASDEFEGRAPASKGETATLAYLQDEFKKIGVAPGNPDGSYLQKVPLVYVQPSPTLVYTAAGKPAPLNFPGDYVAWTARTERKVSLANSELVFVGYGVQAPEYKWDDYKGMDLHGKTLVMLINDPPLPDPKRPSRLDPAQFAGAVTSYYGRWSYKFETAERLGAAGALIVHETRQAGYPYDVVRNSWGRGSYGLKQAKNGPAGYPGVAGWLHLDRAKELFQAAGQDFDALKKAALSRDFKPVPLGATISATVLNAWNEMPSNNVVAKIEGSDPKLKDEVVVYSAHWDHFGVDESLPGPRSKQIFHGAQDNASGVAALLELARAFKALPQPPRRSILFLLTTGEERGLLGAQYYARHPLYPAAKTVLDINLDGLNLWGKTRDIELTGHGKSTADDLVAAVAKSQGRVVRPEGNPEMGAFYRSDQLEFAKLGVPVVYTHGGRDFIGKPPGYAAATLDAYTAHDYHKVTDVVQPGWDMSGAVQDAELLFEVGLRAAQDPAPPQWKPGAEFKSAREAVAK</sequence>
<dbReference type="InterPro" id="IPR045175">
    <property type="entry name" value="M28_fam"/>
</dbReference>
<keyword evidence="4 8" id="KW-0732">Signal</keyword>
<feature type="domain" description="Peptidase M28" evidence="9">
    <location>
        <begin position="306"/>
        <end position="523"/>
    </location>
</feature>
<dbReference type="Proteomes" id="UP000450676">
    <property type="component" value="Unassembled WGS sequence"/>
</dbReference>
<evidence type="ECO:0000256" key="5">
    <source>
        <dbReference type="ARBA" id="ARBA00022801"/>
    </source>
</evidence>
<comment type="caution">
    <text evidence="10">The sequence shown here is derived from an EMBL/GenBank/DDBJ whole genome shotgun (WGS) entry which is preliminary data.</text>
</comment>
<dbReference type="PANTHER" id="PTHR12147">
    <property type="entry name" value="METALLOPEPTIDASE M28 FAMILY MEMBER"/>
    <property type="match status" value="1"/>
</dbReference>
<keyword evidence="1" id="KW-0031">Aminopeptidase</keyword>
<dbReference type="GO" id="GO:0004177">
    <property type="term" value="F:aminopeptidase activity"/>
    <property type="evidence" value="ECO:0007669"/>
    <property type="project" value="UniProtKB-KW"/>
</dbReference>
<keyword evidence="11" id="KW-1185">Reference proteome</keyword>
<dbReference type="InterPro" id="IPR046450">
    <property type="entry name" value="PA_dom_sf"/>
</dbReference>
<evidence type="ECO:0000259" key="9">
    <source>
        <dbReference type="Pfam" id="PF04389"/>
    </source>
</evidence>
<dbReference type="AlphaFoldDB" id="A0A7X4KQ91"/>
<dbReference type="SUPFAM" id="SSF53187">
    <property type="entry name" value="Zn-dependent exopeptidases"/>
    <property type="match status" value="1"/>
</dbReference>
<gene>
    <name evidence="10" type="ORF">GTP77_22245</name>
</gene>